<accession>I1R5D1</accession>
<dbReference type="EnsemblPlants" id="ORGLA12G0073700.1">
    <property type="protein sequence ID" value="ORGLA12G0073700.1"/>
    <property type="gene ID" value="ORGLA12G0073700"/>
</dbReference>
<organism evidence="2 3">
    <name type="scientific">Oryza glaberrima</name>
    <name type="common">African rice</name>
    <dbReference type="NCBI Taxonomy" id="4538"/>
    <lineage>
        <taxon>Eukaryota</taxon>
        <taxon>Viridiplantae</taxon>
        <taxon>Streptophyta</taxon>
        <taxon>Embryophyta</taxon>
        <taxon>Tracheophyta</taxon>
        <taxon>Spermatophyta</taxon>
        <taxon>Magnoliopsida</taxon>
        <taxon>Liliopsida</taxon>
        <taxon>Poales</taxon>
        <taxon>Poaceae</taxon>
        <taxon>BOP clade</taxon>
        <taxon>Oryzoideae</taxon>
        <taxon>Oryzeae</taxon>
        <taxon>Oryzinae</taxon>
        <taxon>Oryza</taxon>
    </lineage>
</organism>
<name>I1R5D1_ORYGL</name>
<evidence type="ECO:0000313" key="2">
    <source>
        <dbReference type="EnsemblPlants" id="ORGLA12G0073700.1"/>
    </source>
</evidence>
<proteinExistence type="predicted"/>
<dbReference type="Proteomes" id="UP000007306">
    <property type="component" value="Chromosome 12"/>
</dbReference>
<reference evidence="2 3" key="2">
    <citation type="submission" date="2018-04" db="EMBL/GenBank/DDBJ databases">
        <title>OglaRS2 (Oryza glaberrima Reference Sequence Version 2).</title>
        <authorList>
            <person name="Zhang J."/>
            <person name="Kudrna D."/>
            <person name="Lee S."/>
            <person name="Talag J."/>
            <person name="Rajasekar S."/>
            <person name="Wing R.A."/>
        </authorList>
    </citation>
    <scope>NUCLEOTIDE SEQUENCE [LARGE SCALE GENOMIC DNA]</scope>
    <source>
        <strain evidence="2 3">cv. IRGC 96717</strain>
    </source>
</reference>
<evidence type="ECO:0000256" key="1">
    <source>
        <dbReference type="SAM" id="MobiDB-lite"/>
    </source>
</evidence>
<reference evidence="2" key="1">
    <citation type="submission" date="2015-06" db="UniProtKB">
        <authorList>
            <consortium name="EnsemblPlants"/>
        </authorList>
    </citation>
    <scope>IDENTIFICATION</scope>
</reference>
<sequence>AFCNSSAASTSPSSLPMRRGTGRLVCRTFRSLFARGKNSSGRRMAGPLPKRAFWSNWRRQRRQIGAKERARQAKRLEAMPRITQRC</sequence>
<feature type="region of interest" description="Disordered" evidence="1">
    <location>
        <begin position="1"/>
        <end position="20"/>
    </location>
</feature>
<feature type="compositionally biased region" description="Low complexity" evidence="1">
    <location>
        <begin position="1"/>
        <end position="14"/>
    </location>
</feature>
<dbReference type="AlphaFoldDB" id="I1R5D1"/>
<dbReference type="HOGENOM" id="CLU_2504471_0_0_1"/>
<dbReference type="Gramene" id="ORGLA12G0073700.1">
    <property type="protein sequence ID" value="ORGLA12G0073700.1"/>
    <property type="gene ID" value="ORGLA12G0073700"/>
</dbReference>
<keyword evidence="3" id="KW-1185">Reference proteome</keyword>
<protein>
    <submittedName>
        <fullName evidence="2">Uncharacterized protein</fullName>
    </submittedName>
</protein>
<evidence type="ECO:0000313" key="3">
    <source>
        <dbReference type="Proteomes" id="UP000007306"/>
    </source>
</evidence>